<name>A0A0F9B6A6_9ZZZZ</name>
<dbReference type="AlphaFoldDB" id="A0A0F9B6A6"/>
<protein>
    <submittedName>
        <fullName evidence="1">Uncharacterized protein</fullName>
    </submittedName>
</protein>
<gene>
    <name evidence="1" type="ORF">LCGC14_2765610</name>
</gene>
<sequence length="34" mass="3939">GAYWDRASRTLYLMVPMIGVAIELDEHTEENNDE</sequence>
<proteinExistence type="predicted"/>
<evidence type="ECO:0000313" key="1">
    <source>
        <dbReference type="EMBL" id="KKK86204.1"/>
    </source>
</evidence>
<comment type="caution">
    <text evidence="1">The sequence shown here is derived from an EMBL/GenBank/DDBJ whole genome shotgun (WGS) entry which is preliminary data.</text>
</comment>
<organism evidence="1">
    <name type="scientific">marine sediment metagenome</name>
    <dbReference type="NCBI Taxonomy" id="412755"/>
    <lineage>
        <taxon>unclassified sequences</taxon>
        <taxon>metagenomes</taxon>
        <taxon>ecological metagenomes</taxon>
    </lineage>
</organism>
<dbReference type="EMBL" id="LAZR01050955">
    <property type="protein sequence ID" value="KKK86204.1"/>
    <property type="molecule type" value="Genomic_DNA"/>
</dbReference>
<reference evidence="1" key="1">
    <citation type="journal article" date="2015" name="Nature">
        <title>Complex archaea that bridge the gap between prokaryotes and eukaryotes.</title>
        <authorList>
            <person name="Spang A."/>
            <person name="Saw J.H."/>
            <person name="Jorgensen S.L."/>
            <person name="Zaremba-Niedzwiedzka K."/>
            <person name="Martijn J."/>
            <person name="Lind A.E."/>
            <person name="van Eijk R."/>
            <person name="Schleper C."/>
            <person name="Guy L."/>
            <person name="Ettema T.J."/>
        </authorList>
    </citation>
    <scope>NUCLEOTIDE SEQUENCE</scope>
</reference>
<accession>A0A0F9B6A6</accession>
<feature type="non-terminal residue" evidence="1">
    <location>
        <position position="1"/>
    </location>
</feature>